<dbReference type="CDD" id="cd06550">
    <property type="entry name" value="TM_ABC_iron-siderophores_like"/>
    <property type="match status" value="1"/>
</dbReference>
<evidence type="ECO:0000256" key="7">
    <source>
        <dbReference type="ARBA" id="ARBA00023136"/>
    </source>
</evidence>
<dbReference type="OrthoDB" id="9811975at2"/>
<gene>
    <name evidence="9" type="ordered locus">Zmob_1309</name>
</gene>
<feature type="transmembrane region" description="Helical" evidence="8">
    <location>
        <begin position="124"/>
        <end position="144"/>
    </location>
</feature>
<dbReference type="AlphaFoldDB" id="A0A0H3FZP2"/>
<evidence type="ECO:0000256" key="2">
    <source>
        <dbReference type="ARBA" id="ARBA00007935"/>
    </source>
</evidence>
<dbReference type="EMBL" id="CP002850">
    <property type="protein sequence ID" value="AEH63132.1"/>
    <property type="molecule type" value="Genomic_DNA"/>
</dbReference>
<accession>A0A0H3FZP2</accession>
<name>A0A0H3FZP2_ZYMMA</name>
<keyword evidence="7 8" id="KW-0472">Membrane</keyword>
<feature type="transmembrane region" description="Helical" evidence="8">
    <location>
        <begin position="240"/>
        <end position="269"/>
    </location>
</feature>
<evidence type="ECO:0000256" key="6">
    <source>
        <dbReference type="ARBA" id="ARBA00022989"/>
    </source>
</evidence>
<dbReference type="GO" id="GO:0033214">
    <property type="term" value="P:siderophore-iron import into cell"/>
    <property type="evidence" value="ECO:0007669"/>
    <property type="project" value="TreeGrafter"/>
</dbReference>
<comment type="subcellular location">
    <subcellularLocation>
        <location evidence="1">Cell membrane</location>
        <topology evidence="1">Multi-pass membrane protein</topology>
    </subcellularLocation>
</comment>
<evidence type="ECO:0000313" key="9">
    <source>
        <dbReference type="EMBL" id="AEH63132.1"/>
    </source>
</evidence>
<feature type="transmembrane region" description="Helical" evidence="8">
    <location>
        <begin position="68"/>
        <end position="88"/>
    </location>
</feature>
<dbReference type="SUPFAM" id="SSF81345">
    <property type="entry name" value="ABC transporter involved in vitamin B12 uptake, BtuC"/>
    <property type="match status" value="1"/>
</dbReference>
<dbReference type="InterPro" id="IPR000522">
    <property type="entry name" value="ABC_transptr_permease_BtuC"/>
</dbReference>
<evidence type="ECO:0000256" key="4">
    <source>
        <dbReference type="ARBA" id="ARBA00022475"/>
    </source>
</evidence>
<evidence type="ECO:0000256" key="8">
    <source>
        <dbReference type="SAM" id="Phobius"/>
    </source>
</evidence>
<dbReference type="GO" id="GO:0022857">
    <property type="term" value="F:transmembrane transporter activity"/>
    <property type="evidence" value="ECO:0007669"/>
    <property type="project" value="InterPro"/>
</dbReference>
<dbReference type="eggNOG" id="COG0609">
    <property type="taxonomic scope" value="Bacteria"/>
</dbReference>
<feature type="transmembrane region" description="Helical" evidence="8">
    <location>
        <begin position="94"/>
        <end position="117"/>
    </location>
</feature>
<reference evidence="9 10" key="1">
    <citation type="journal article" date="2011" name="J. Bacteriol.">
        <title>Genome sequence of the ethanol-producing Zymomonas mobilis subsp. mobilis lectotype strain ATCC 10988.</title>
        <authorList>
            <person name="Pappas K.M."/>
            <person name="Kouvelis V.N."/>
            <person name="Saunders E."/>
            <person name="Brettin T.S."/>
            <person name="Bruce D."/>
            <person name="Detter C."/>
            <person name="Balakireva M."/>
            <person name="Han C.S."/>
            <person name="Savvakis G."/>
            <person name="Kyrpides N.C."/>
            <person name="Typas M.A."/>
        </authorList>
    </citation>
    <scope>NUCLEOTIDE SEQUENCE [LARGE SCALE GENOMIC DNA]</scope>
    <source>
        <strain evidence="10">ATCC 10988 / DSM 424 / CCUG 17860 / LMG 404 / NCIMB 8938 / NRRL B-806 / ZM1</strain>
    </source>
</reference>
<keyword evidence="4" id="KW-1003">Cell membrane</keyword>
<keyword evidence="3" id="KW-0813">Transport</keyword>
<evidence type="ECO:0000256" key="3">
    <source>
        <dbReference type="ARBA" id="ARBA00022448"/>
    </source>
</evidence>
<dbReference type="FunFam" id="1.10.3470.10:FF:000001">
    <property type="entry name" value="Vitamin B12 ABC transporter permease BtuC"/>
    <property type="match status" value="1"/>
</dbReference>
<feature type="transmembrane region" description="Helical" evidence="8">
    <location>
        <begin position="281"/>
        <end position="299"/>
    </location>
</feature>
<comment type="similarity">
    <text evidence="2">Belongs to the binding-protein-dependent transport system permease family. FecCD subfamily.</text>
</comment>
<dbReference type="PANTHER" id="PTHR30472:SF70">
    <property type="entry name" value="MOLYBDATE IMPORT SYSTEM PERMEASE PROTEIN MOLB"/>
    <property type="match status" value="1"/>
</dbReference>
<dbReference type="KEGG" id="zmm:Zmob_1309"/>
<protein>
    <submittedName>
        <fullName evidence="9">Transport system permease protein</fullName>
    </submittedName>
</protein>
<keyword evidence="6 8" id="KW-1133">Transmembrane helix</keyword>
<evidence type="ECO:0000256" key="5">
    <source>
        <dbReference type="ARBA" id="ARBA00022692"/>
    </source>
</evidence>
<organism evidence="9 10">
    <name type="scientific">Zymomonas mobilis subsp. mobilis (strain ATCC 10988 / DSM 424 / LMG 404 / NCIMB 8938 / NRRL B-806 / ZM1)</name>
    <dbReference type="NCBI Taxonomy" id="555217"/>
    <lineage>
        <taxon>Bacteria</taxon>
        <taxon>Pseudomonadati</taxon>
        <taxon>Pseudomonadota</taxon>
        <taxon>Alphaproteobacteria</taxon>
        <taxon>Sphingomonadales</taxon>
        <taxon>Zymomonadaceae</taxon>
        <taxon>Zymomonas</taxon>
    </lineage>
</organism>
<feature type="transmembrane region" description="Helical" evidence="8">
    <location>
        <begin position="199"/>
        <end position="220"/>
    </location>
</feature>
<proteinExistence type="inferred from homology"/>
<keyword evidence="5 8" id="KW-0812">Transmembrane</keyword>
<feature type="transmembrane region" description="Helical" evidence="8">
    <location>
        <begin position="150"/>
        <end position="170"/>
    </location>
</feature>
<feature type="transmembrane region" description="Helical" evidence="8">
    <location>
        <begin position="6"/>
        <end position="27"/>
    </location>
</feature>
<dbReference type="GO" id="GO:0005886">
    <property type="term" value="C:plasma membrane"/>
    <property type="evidence" value="ECO:0007669"/>
    <property type="project" value="UniProtKB-SubCell"/>
</dbReference>
<sequence precursor="true">MRFRHSPFLSLSCLGLCFALAVFSLFIGRFSFSPTELWQSFSYLGQTASSSRMETIHSILWQSRLPRILAALCVGAALSTSGAAYQAIFRNPLVSPGLLGVLAGSGFGAALSIIVGFNPVLTQICAFLGGISAVLISILVQRILGQNSVLILIFGGLISAAFFTALLSILKYIADPESQLPDIVFWLLGSLTQISSTQLAMVFLPVAGGILGLSFAGRLLDALSMGDDEACTLGVSVHYIRYSVIAVATMLAALTVSMAGMIGWVGLVVPHIARVMGGTSNQRVINLSAIIGAIFLLLSDDLARCLSPEEIPVGIITDLVGCLLFLWVLASSREISL</sequence>
<dbReference type="Proteomes" id="UP000001494">
    <property type="component" value="Chromosome"/>
</dbReference>
<dbReference type="Gene3D" id="1.10.3470.10">
    <property type="entry name" value="ABC transporter involved in vitamin B12 uptake, BtuC"/>
    <property type="match status" value="1"/>
</dbReference>
<dbReference type="InterPro" id="IPR037294">
    <property type="entry name" value="ABC_BtuC-like"/>
</dbReference>
<dbReference type="PANTHER" id="PTHR30472">
    <property type="entry name" value="FERRIC ENTEROBACTIN TRANSPORT SYSTEM PERMEASE PROTEIN"/>
    <property type="match status" value="1"/>
</dbReference>
<feature type="transmembrane region" description="Helical" evidence="8">
    <location>
        <begin position="311"/>
        <end position="330"/>
    </location>
</feature>
<evidence type="ECO:0000313" key="10">
    <source>
        <dbReference type="Proteomes" id="UP000001494"/>
    </source>
</evidence>
<dbReference type="HOGENOM" id="CLU_013016_0_2_5"/>
<dbReference type="Pfam" id="PF01032">
    <property type="entry name" value="FecCD"/>
    <property type="match status" value="1"/>
</dbReference>
<dbReference type="RefSeq" id="WP_014500988.1">
    <property type="nucleotide sequence ID" value="NC_017262.1"/>
</dbReference>
<evidence type="ECO:0000256" key="1">
    <source>
        <dbReference type="ARBA" id="ARBA00004651"/>
    </source>
</evidence>